<organism evidence="1 2">
    <name type="scientific">Paraphaeosphaeria sporulosa</name>
    <dbReference type="NCBI Taxonomy" id="1460663"/>
    <lineage>
        <taxon>Eukaryota</taxon>
        <taxon>Fungi</taxon>
        <taxon>Dikarya</taxon>
        <taxon>Ascomycota</taxon>
        <taxon>Pezizomycotina</taxon>
        <taxon>Dothideomycetes</taxon>
        <taxon>Pleosporomycetidae</taxon>
        <taxon>Pleosporales</taxon>
        <taxon>Massarineae</taxon>
        <taxon>Didymosphaeriaceae</taxon>
        <taxon>Paraphaeosphaeria</taxon>
    </lineage>
</organism>
<accession>A0A177CD25</accession>
<evidence type="ECO:0000313" key="1">
    <source>
        <dbReference type="EMBL" id="OAG05101.1"/>
    </source>
</evidence>
<keyword evidence="2" id="KW-1185">Reference proteome</keyword>
<dbReference type="GeneID" id="28771031"/>
<gene>
    <name evidence="1" type="ORF">CC84DRAFT_827437</name>
</gene>
<proteinExistence type="predicted"/>
<dbReference type="AlphaFoldDB" id="A0A177CD25"/>
<evidence type="ECO:0000313" key="2">
    <source>
        <dbReference type="Proteomes" id="UP000077069"/>
    </source>
</evidence>
<protein>
    <submittedName>
        <fullName evidence="1">Uncharacterized protein</fullName>
    </submittedName>
</protein>
<dbReference type="InParanoid" id="A0A177CD25"/>
<reference evidence="1 2" key="1">
    <citation type="submission" date="2016-05" db="EMBL/GenBank/DDBJ databases">
        <title>Comparative analysis of secretome profiles of manganese(II)-oxidizing ascomycete fungi.</title>
        <authorList>
            <consortium name="DOE Joint Genome Institute"/>
            <person name="Zeiner C.A."/>
            <person name="Purvine S.O."/>
            <person name="Zink E.M."/>
            <person name="Wu S."/>
            <person name="Pasa-Tolic L."/>
            <person name="Chaput D.L."/>
            <person name="Haridas S."/>
            <person name="Grigoriev I.V."/>
            <person name="Santelli C.M."/>
            <person name="Hansel C.M."/>
        </authorList>
    </citation>
    <scope>NUCLEOTIDE SEQUENCE [LARGE SCALE GENOMIC DNA]</scope>
    <source>
        <strain evidence="1 2">AP3s5-JAC2a</strain>
    </source>
</reference>
<dbReference type="EMBL" id="KV441553">
    <property type="protein sequence ID" value="OAG05101.1"/>
    <property type="molecule type" value="Genomic_DNA"/>
</dbReference>
<dbReference type="Proteomes" id="UP000077069">
    <property type="component" value="Unassembled WGS sequence"/>
</dbReference>
<dbReference type="RefSeq" id="XP_018035466.1">
    <property type="nucleotide sequence ID" value="XM_018187545.1"/>
</dbReference>
<name>A0A177CD25_9PLEO</name>
<sequence length="205" mass="22740">MAYSTQGHCPSGALFRTSIISPERAIACSTSFHTRLEYFPRPSTTNCPLSDSKFYATSHQLLTLSLNIGSLPMAQRKYLLHMFPSLPYPSPSLSVASDVTFCIYSLCFLALSQHIASLPMARRKYLLHLFPSLLYPSRHIASLSIVERWHILRLFPVLLALPHYTTILSIASDVTFSTCSSPSWPFLVTSLASPSLSDGTFCICS</sequence>